<sequence length="2171" mass="230093">MHQPIEEPFDPALDTSSAIAIVGMACRFAGARGPDEFWSMLREGRDGIETYSEEQLLAAGVAPALLRNPDYVRRGAPLADMECFDAALFGLSKRDAAVMDPQHRHFLECSWEALEDAGHTPQGFAQGVAGASGGVIGVFAGSGHNAYLPYNLLTNGKLVNEVGLFLLRHTSNDKDFLTTRVSYLLDLKGPSINVQTACSTSLVSIHMAAQSLLSGECDMALAGGASIELPHRQGYLYEQGEILSPDGLCRPFDAASQGTVFGSGVAVVALRRLDDALADGDHIHAVIRGSAINNDGAGKVGYLAPGVDGQAAVIAEALAVSGIDPAAIDYVEAHGTGTPIGDPIEVAALRQVFTQSASDRGGRPAPCALGSVKANIGHTDTAAGAAGVIKVALAMRNGQLPAVPNFGAPNPECALDTGLFCVQAASASWPRRDDRPRRAGVSSLGVGGTNAHLIMEEAPLREPGGPSRRRQLLMTSGATAGAADANAAALAQHFAGSTGSLADAAFTLNTGRRALAWRRFAVARDGAEASAAFEAADRSSSAKQPCVPGRPVAFQFCGGGLQHVDMARDLYETEAGFRADVDTGLAVLARIGVPDLGRWLFPLDADRERAAAQLERPSNALPALFIVQTALARFWMALGIEPAAMIGHSCGEYAAAHIAGVMDLEAGLRIVHARGRLFETTAKGGMISVPLAEARLAPLLPPGLSIATINAPALCVVSGAADAVAGFLADLRAQEIEAQAIPIEVAAHSAMLDPILPEFRALLRTIPLRAPQIPFASNLTGRWVSAAEATDPEYWVRHLREPVRYTDGLECLLDTPEQVLLEVGPGRAMTSLARQHPARKAGQPVVASMRHAGEAVADDQRLLEALGELWALGVEVDWAAWWGDERRLRVPLPTYRFERERHWIEPGASLHTGGGSGAGDADARLALDDWGYEPVWSREDPQQTEGEGGPALVLCDDDGFGAGLAAQLRKSGVETVTVHAASRFSASAVDAFALRPDAREDWARLFVQLARDGRMPRKVYHCWLVGGVAAARRRDAAILDRGLHALIAMAPELAAQVEEGPVVVMLVTHRAQRVAGDAGIVPLKATAVGAARTVSAEYPAIDMRAIDIDLEPYNATALADAVIAEACTARAAGDVALRAGERWTLAYRSVREPLAGGQESWLREGGVYLVTGGLGGLGLAIADHLARGVRARLALVGRSALPPRGEWAERIARGDLPLAVEDKVRRLLALEAAGAQVELIVADVADARALERGIRKAIARFGPIDGVFHAAGALDDGLIETRSRKAVDAVLRPKIVGTLALEAALQATHKGRAPGFLLLFSSVSAFAGLPGQVDYAAANAFLDAYAQARRSDPRTRVQSVGWSQWAEVGMAAALGGRQEGASGAVALPQESGAGKPVSHPFLDRVSTISDDEFVVTGILTPERHWVLDEHRVAGAGALLPGTSFLEISRAAVALVHEGALELSDFTFLKPFAVPDGEERALRVHVRRRAGGSWKVSILGRGQGAGEWTVHAHGVVRPHTLTPLRSTLDLGAIAERCVPARCGAADQPMMAFGPRWDTIVQALCSPQGPEGRGEALLQLELPAPFTAEAEAMGLHPALLDFATAGAQTLIPGRDPTCDFYAPFTYRRFLLHAPLPALAWSHIRLVSADGQTAVFNVTITDADGLVVAEVREFTMMHMGDAARLARSTAAAPVVAAVAAVAGGGEGADGGSASSEGILPEEGVEVVARLLSGRSRPHMVISPYDLGPVLARLRSPPRARRREAAEGDPADLPATPAEQVIADLWCDLLGMDAVGRHDNFFDLGGHSLLAVQFTNRLRKKTGRTLPLAAMLGQPTVAGLATVIDPDSHAPDMTAHAQDLEHGVVTIRKGGPATPLFLIHDGLGETLLYRGLALRLDGARPVLGLEPLRKADGNYAHTRIDEMAAHYIGKVRAVQPEGPYLLAGLCAGGVIAFEMAQQLQAMGQQVAFVGVIDAADVEARKHRFGESRARLGRVLGVLRSGNPLHALPDLGRRAWNMARWEVRSRILRAQDRRTVEALRLAGRTGDATQEEAGAAAMPFLKLYEVAHKEHRPIGILQATGVALFKASDDTDLADDTPYRKVYRDYALGWGKRVREDIVIIDVPGGHMSNLQEPHVATLAPLFQSALDDAIVEYGAWRRTSFAAGERVDFFQQAAE</sequence>
<dbReference type="Pfam" id="PF08659">
    <property type="entry name" value="KR"/>
    <property type="match status" value="1"/>
</dbReference>
<dbReference type="Pfam" id="PF02801">
    <property type="entry name" value="Ketoacyl-synt_C"/>
    <property type="match status" value="1"/>
</dbReference>
<keyword evidence="12" id="KW-1185">Reference proteome</keyword>
<dbReference type="Gene3D" id="3.10.129.110">
    <property type="entry name" value="Polyketide synthase dehydratase"/>
    <property type="match status" value="1"/>
</dbReference>
<dbReference type="SMART" id="SM00827">
    <property type="entry name" value="PKS_AT"/>
    <property type="match status" value="1"/>
</dbReference>
<feature type="active site" description="Proton donor; for dehydratase activity" evidence="7">
    <location>
        <position position="1599"/>
    </location>
</feature>
<evidence type="ECO:0000256" key="1">
    <source>
        <dbReference type="ARBA" id="ARBA00022450"/>
    </source>
</evidence>
<dbReference type="PROSITE" id="PS00606">
    <property type="entry name" value="KS3_1"/>
    <property type="match status" value="1"/>
</dbReference>
<dbReference type="GO" id="GO:0044550">
    <property type="term" value="P:secondary metabolite biosynthetic process"/>
    <property type="evidence" value="ECO:0007669"/>
    <property type="project" value="UniProtKB-ARBA"/>
</dbReference>
<reference evidence="11 12" key="1">
    <citation type="submission" date="2016-05" db="EMBL/GenBank/DDBJ databases">
        <title>Complete genome sequence of Novosphingobium guangzhouense SA925(T).</title>
        <authorList>
            <person name="Sha S."/>
        </authorList>
    </citation>
    <scope>NUCLEOTIDE SEQUENCE [LARGE SCALE GENOMIC DNA]</scope>
    <source>
        <strain evidence="11 12">SA925</strain>
    </source>
</reference>
<keyword evidence="5" id="KW-0443">Lipid metabolism</keyword>
<gene>
    <name evidence="11" type="ORF">A8V01_20770</name>
</gene>
<dbReference type="GO" id="GO:0006633">
    <property type="term" value="P:fatty acid biosynthetic process"/>
    <property type="evidence" value="ECO:0007669"/>
    <property type="project" value="InterPro"/>
</dbReference>
<feature type="domain" description="Ketosynthase family 3 (KS3)" evidence="9">
    <location>
        <begin position="16"/>
        <end position="457"/>
    </location>
</feature>
<evidence type="ECO:0000256" key="7">
    <source>
        <dbReference type="PROSITE-ProRule" id="PRU01363"/>
    </source>
</evidence>
<dbReference type="InterPro" id="IPR049552">
    <property type="entry name" value="PKS_DH_N"/>
</dbReference>
<name>A0A2K2FZU7_9SPHN</name>
<dbReference type="Pfam" id="PF14765">
    <property type="entry name" value="PS-DH"/>
    <property type="match status" value="1"/>
</dbReference>
<dbReference type="CDD" id="cd08953">
    <property type="entry name" value="KR_2_SDR_x"/>
    <property type="match status" value="1"/>
</dbReference>
<feature type="region of interest" description="N-terminal hotdog fold" evidence="7">
    <location>
        <begin position="1399"/>
        <end position="1522"/>
    </location>
</feature>
<protein>
    <submittedName>
        <fullName evidence="11">Uncharacterized protein</fullName>
    </submittedName>
</protein>
<feature type="active site" description="Proton acceptor; for dehydratase activity" evidence="7">
    <location>
        <position position="1430"/>
    </location>
</feature>
<keyword evidence="4" id="KW-0276">Fatty acid metabolism</keyword>
<dbReference type="InterPro" id="IPR049490">
    <property type="entry name" value="C883_1060-like_KR_N"/>
</dbReference>
<organism evidence="11 12">
    <name type="scientific">Novosphingobium guangzhouense</name>
    <dbReference type="NCBI Taxonomy" id="1850347"/>
    <lineage>
        <taxon>Bacteria</taxon>
        <taxon>Pseudomonadati</taxon>
        <taxon>Pseudomonadota</taxon>
        <taxon>Alphaproteobacteria</taxon>
        <taxon>Sphingomonadales</taxon>
        <taxon>Sphingomonadaceae</taxon>
        <taxon>Novosphingobium</taxon>
    </lineage>
</organism>
<dbReference type="InterPro" id="IPR020841">
    <property type="entry name" value="PKS_Beta-ketoAc_synthase_dom"/>
</dbReference>
<feature type="domain" description="PKS/mFAS DH" evidence="10">
    <location>
        <begin position="1399"/>
        <end position="1682"/>
    </location>
</feature>
<dbReference type="GO" id="GO:0004315">
    <property type="term" value="F:3-oxoacyl-[acyl-carrier-protein] synthase activity"/>
    <property type="evidence" value="ECO:0007669"/>
    <property type="project" value="InterPro"/>
</dbReference>
<dbReference type="Gene3D" id="1.10.1200.10">
    <property type="entry name" value="ACP-like"/>
    <property type="match status" value="1"/>
</dbReference>
<dbReference type="SMART" id="SM00826">
    <property type="entry name" value="PKS_DH"/>
    <property type="match status" value="1"/>
</dbReference>
<dbReference type="OrthoDB" id="9778690at2"/>
<dbReference type="InterPro" id="IPR016035">
    <property type="entry name" value="Acyl_Trfase/lysoPLipase"/>
</dbReference>
<dbReference type="Pfam" id="PF21394">
    <property type="entry name" value="Beta-ketacyl_N"/>
    <property type="match status" value="1"/>
</dbReference>
<dbReference type="CDD" id="cd00833">
    <property type="entry name" value="PKS"/>
    <property type="match status" value="1"/>
</dbReference>
<evidence type="ECO:0000256" key="6">
    <source>
        <dbReference type="ARBA" id="ARBA00023268"/>
    </source>
</evidence>
<dbReference type="Pfam" id="PF00109">
    <property type="entry name" value="ketoacyl-synt"/>
    <property type="match status" value="1"/>
</dbReference>
<dbReference type="InterPro" id="IPR049900">
    <property type="entry name" value="PKS_mFAS_DH"/>
</dbReference>
<evidence type="ECO:0000313" key="11">
    <source>
        <dbReference type="EMBL" id="PNU04329.1"/>
    </source>
</evidence>
<dbReference type="SUPFAM" id="SSF53474">
    <property type="entry name" value="alpha/beta-Hydrolases"/>
    <property type="match status" value="1"/>
</dbReference>
<dbReference type="Gene3D" id="3.40.50.1820">
    <property type="entry name" value="alpha/beta hydrolase"/>
    <property type="match status" value="1"/>
</dbReference>
<dbReference type="InterPro" id="IPR018201">
    <property type="entry name" value="Ketoacyl_synth_AS"/>
</dbReference>
<dbReference type="PROSITE" id="PS50075">
    <property type="entry name" value="CARRIER"/>
    <property type="match status" value="1"/>
</dbReference>
<dbReference type="GO" id="GO:0004312">
    <property type="term" value="F:fatty acid synthase activity"/>
    <property type="evidence" value="ECO:0007669"/>
    <property type="project" value="TreeGrafter"/>
</dbReference>
<dbReference type="Gene3D" id="3.40.50.720">
    <property type="entry name" value="NAD(P)-binding Rossmann-like Domain"/>
    <property type="match status" value="1"/>
</dbReference>
<dbReference type="InterPro" id="IPR036736">
    <property type="entry name" value="ACP-like_sf"/>
</dbReference>
<dbReference type="InterPro" id="IPR020807">
    <property type="entry name" value="PKS_DH"/>
</dbReference>
<dbReference type="InterPro" id="IPR032821">
    <property type="entry name" value="PKS_assoc"/>
</dbReference>
<keyword evidence="6" id="KW-0511">Multifunctional enzyme</keyword>
<dbReference type="InterPro" id="IPR057326">
    <property type="entry name" value="KR_dom"/>
</dbReference>
<dbReference type="RefSeq" id="WP_103096370.1">
    <property type="nucleotide sequence ID" value="NZ_LYMM01000037.1"/>
</dbReference>
<keyword evidence="3" id="KW-0808">Transferase</keyword>
<dbReference type="Pfam" id="PF21089">
    <property type="entry name" value="PKS_DH_N"/>
    <property type="match status" value="1"/>
</dbReference>
<dbReference type="InterPro" id="IPR001227">
    <property type="entry name" value="Ac_transferase_dom_sf"/>
</dbReference>
<dbReference type="SMART" id="SM00822">
    <property type="entry name" value="PKS_KR"/>
    <property type="match status" value="1"/>
</dbReference>
<feature type="domain" description="Carrier" evidence="8">
    <location>
        <begin position="1769"/>
        <end position="1844"/>
    </location>
</feature>
<dbReference type="InterPro" id="IPR009081">
    <property type="entry name" value="PP-bd_ACP"/>
</dbReference>
<dbReference type="InterPro" id="IPR014043">
    <property type="entry name" value="Acyl_transferase_dom"/>
</dbReference>
<dbReference type="InterPro" id="IPR016036">
    <property type="entry name" value="Malonyl_transacylase_ACP-bd"/>
</dbReference>
<evidence type="ECO:0000259" key="8">
    <source>
        <dbReference type="PROSITE" id="PS50075"/>
    </source>
</evidence>
<dbReference type="InterPro" id="IPR049551">
    <property type="entry name" value="PKS_DH_C"/>
</dbReference>
<dbReference type="PANTHER" id="PTHR43775">
    <property type="entry name" value="FATTY ACID SYNTHASE"/>
    <property type="match status" value="1"/>
</dbReference>
<dbReference type="Proteomes" id="UP000236327">
    <property type="component" value="Unassembled WGS sequence"/>
</dbReference>
<evidence type="ECO:0000313" key="12">
    <source>
        <dbReference type="Proteomes" id="UP000236327"/>
    </source>
</evidence>
<dbReference type="InterPro" id="IPR014030">
    <property type="entry name" value="Ketoacyl_synth_N"/>
</dbReference>
<dbReference type="PROSITE" id="PS52019">
    <property type="entry name" value="PKS_MFAS_DH"/>
    <property type="match status" value="1"/>
</dbReference>
<keyword evidence="2" id="KW-0597">Phosphoprotein</keyword>
<evidence type="ECO:0000256" key="2">
    <source>
        <dbReference type="ARBA" id="ARBA00022553"/>
    </source>
</evidence>
<evidence type="ECO:0000256" key="5">
    <source>
        <dbReference type="ARBA" id="ARBA00023098"/>
    </source>
</evidence>
<accession>A0A2K2FZU7</accession>
<dbReference type="SUPFAM" id="SSF51735">
    <property type="entry name" value="NAD(P)-binding Rossmann-fold domains"/>
    <property type="match status" value="2"/>
</dbReference>
<dbReference type="EMBL" id="LYMM01000037">
    <property type="protein sequence ID" value="PNU04329.1"/>
    <property type="molecule type" value="Genomic_DNA"/>
</dbReference>
<dbReference type="InterPro" id="IPR014031">
    <property type="entry name" value="Ketoacyl_synth_C"/>
</dbReference>
<dbReference type="FunFam" id="3.40.47.10:FF:000042">
    <property type="entry name" value="Polyketide synthase Pks13"/>
    <property type="match status" value="1"/>
</dbReference>
<dbReference type="SUPFAM" id="SSF47336">
    <property type="entry name" value="ACP-like"/>
    <property type="match status" value="1"/>
</dbReference>
<evidence type="ECO:0000256" key="3">
    <source>
        <dbReference type="ARBA" id="ARBA00022679"/>
    </source>
</evidence>
<dbReference type="Gene3D" id="3.40.47.10">
    <property type="match status" value="1"/>
</dbReference>
<evidence type="ECO:0000259" key="9">
    <source>
        <dbReference type="PROSITE" id="PS52004"/>
    </source>
</evidence>
<dbReference type="SUPFAM" id="SSF55048">
    <property type="entry name" value="Probable ACP-binding domain of malonyl-CoA ACP transacylase"/>
    <property type="match status" value="1"/>
</dbReference>
<dbReference type="Pfam" id="PF00975">
    <property type="entry name" value="Thioesterase"/>
    <property type="match status" value="1"/>
</dbReference>
<dbReference type="InterPro" id="IPR036291">
    <property type="entry name" value="NAD(P)-bd_dom_sf"/>
</dbReference>
<dbReference type="Pfam" id="PF00550">
    <property type="entry name" value="PP-binding"/>
    <property type="match status" value="1"/>
</dbReference>
<dbReference type="Gene3D" id="3.30.70.3290">
    <property type="match status" value="1"/>
</dbReference>
<dbReference type="InterPro" id="IPR020806">
    <property type="entry name" value="PKS_PP-bd"/>
</dbReference>
<dbReference type="GO" id="GO:0005737">
    <property type="term" value="C:cytoplasm"/>
    <property type="evidence" value="ECO:0007669"/>
    <property type="project" value="TreeGrafter"/>
</dbReference>
<dbReference type="Pfam" id="PF16197">
    <property type="entry name" value="KAsynt_C_assoc"/>
    <property type="match status" value="1"/>
</dbReference>
<dbReference type="SMART" id="SM00825">
    <property type="entry name" value="PKS_KS"/>
    <property type="match status" value="1"/>
</dbReference>
<dbReference type="InterPro" id="IPR029058">
    <property type="entry name" value="AB_hydrolase_fold"/>
</dbReference>
<dbReference type="InterPro" id="IPR050091">
    <property type="entry name" value="PKS_NRPS_Biosynth_Enz"/>
</dbReference>
<keyword evidence="1" id="KW-0596">Phosphopantetheine</keyword>
<dbReference type="GO" id="GO:0005886">
    <property type="term" value="C:plasma membrane"/>
    <property type="evidence" value="ECO:0007669"/>
    <property type="project" value="TreeGrafter"/>
</dbReference>
<dbReference type="InterPro" id="IPR001031">
    <property type="entry name" value="Thioesterase"/>
</dbReference>
<dbReference type="Gene3D" id="3.40.366.10">
    <property type="entry name" value="Malonyl-Coenzyme A Acyl Carrier Protein, domain 2"/>
    <property type="match status" value="1"/>
</dbReference>
<evidence type="ECO:0000259" key="10">
    <source>
        <dbReference type="PROSITE" id="PS52019"/>
    </source>
</evidence>
<dbReference type="GO" id="GO:0071770">
    <property type="term" value="P:DIM/DIP cell wall layer assembly"/>
    <property type="evidence" value="ECO:0007669"/>
    <property type="project" value="TreeGrafter"/>
</dbReference>
<dbReference type="Pfam" id="PF00698">
    <property type="entry name" value="Acyl_transf_1"/>
    <property type="match status" value="1"/>
</dbReference>
<dbReference type="SUPFAM" id="SSF52151">
    <property type="entry name" value="FabD/lysophospholipase-like"/>
    <property type="match status" value="1"/>
</dbReference>
<dbReference type="SMART" id="SM00823">
    <property type="entry name" value="PKS_PP"/>
    <property type="match status" value="1"/>
</dbReference>
<comment type="caution">
    <text evidence="11">The sequence shown here is derived from an EMBL/GenBank/DDBJ whole genome shotgun (WGS) entry which is preliminary data.</text>
</comment>
<dbReference type="SUPFAM" id="SSF53901">
    <property type="entry name" value="Thiolase-like"/>
    <property type="match status" value="1"/>
</dbReference>
<dbReference type="InterPro" id="IPR013968">
    <property type="entry name" value="PKS_KR"/>
</dbReference>
<dbReference type="InterPro" id="IPR042104">
    <property type="entry name" value="PKS_dehydratase_sf"/>
</dbReference>
<evidence type="ECO:0000256" key="4">
    <source>
        <dbReference type="ARBA" id="ARBA00022832"/>
    </source>
</evidence>
<dbReference type="GO" id="GO:0031177">
    <property type="term" value="F:phosphopantetheine binding"/>
    <property type="evidence" value="ECO:0007669"/>
    <property type="project" value="InterPro"/>
</dbReference>
<proteinExistence type="predicted"/>
<dbReference type="Gene3D" id="3.30.70.250">
    <property type="entry name" value="Malonyl-CoA ACP transacylase, ACP-binding"/>
    <property type="match status" value="1"/>
</dbReference>
<dbReference type="FunFam" id="1.10.1200.10:FF:000016">
    <property type="entry name" value="Non-ribosomal peptide synthase"/>
    <property type="match status" value="1"/>
</dbReference>
<dbReference type="InterPro" id="IPR016039">
    <property type="entry name" value="Thiolase-like"/>
</dbReference>
<dbReference type="PANTHER" id="PTHR43775:SF37">
    <property type="entry name" value="SI:DKEY-61P9.11"/>
    <property type="match status" value="1"/>
</dbReference>
<feature type="region of interest" description="C-terminal hotdog fold" evidence="7">
    <location>
        <begin position="1537"/>
        <end position="1682"/>
    </location>
</feature>
<dbReference type="PROSITE" id="PS52004">
    <property type="entry name" value="KS3_2"/>
    <property type="match status" value="1"/>
</dbReference>